<accession>A0A9J7KWW6</accession>
<feature type="region of interest" description="Disordered" evidence="2">
    <location>
        <begin position="390"/>
        <end position="442"/>
    </location>
</feature>
<comment type="similarity">
    <text evidence="1">Belongs to the FAM53 family.</text>
</comment>
<feature type="region of interest" description="Disordered" evidence="2">
    <location>
        <begin position="81"/>
        <end position="136"/>
    </location>
</feature>
<reference evidence="4 5" key="2">
    <citation type="submission" date="2025-04" db="UniProtKB">
        <authorList>
            <consortium name="RefSeq"/>
        </authorList>
    </citation>
    <scope>IDENTIFICATION</scope>
    <source>
        <strain evidence="4 5">S238N-H82</strain>
        <tissue evidence="4 5">Testes</tissue>
    </source>
</reference>
<dbReference type="RefSeq" id="XP_035672029.1">
    <property type="nucleotide sequence ID" value="XM_035816136.1"/>
</dbReference>
<dbReference type="GO" id="GO:0006606">
    <property type="term" value="P:protein import into nucleus"/>
    <property type="evidence" value="ECO:0000318"/>
    <property type="project" value="GO_Central"/>
</dbReference>
<feature type="compositionally biased region" description="Acidic residues" evidence="2">
    <location>
        <begin position="430"/>
        <end position="442"/>
    </location>
</feature>
<dbReference type="PANTHER" id="PTHR28567:SF3">
    <property type="entry name" value="PROTEIN FAM53A-LIKE ISOFORM X1"/>
    <property type="match status" value="1"/>
</dbReference>
<dbReference type="OrthoDB" id="10026856at2759"/>
<name>A0A9J7KWW6_BRAFL</name>
<sequence>MVTLITEKLQNHCLEDKDVTYNQIDHRPAHRSLRARSFTIPKTYRYGEHKRNAFVEKNGLRSGGTETMAFPSGERMTILTRSRHKSETSAPTRFNFHCNDSNDISQTPPEPPPPKKRHCRSLSIPTELSQTDSSWKPSGCKLWTPVTKLKQGQNGLNSIASLRGSNNSLSSFPAHAGGRSPFSPSEQFSTPPESPIPRPASASSGFFDTSLSAPWLDNSPTRHKRTDSSVSEAVSEGSGSLSSVGSSLTSTPELPRRRVGLPRARSQPCVLHHDRKGGLKRRREEERPTIDFVKMKESSYDQCSQRKQGVRIPQYVVSTNIRSSRSLASFFIDSEFFLGLKPIMSSPCDSTLSSVMITPSQSPTKDLEENKDREKTPADLVTMTACVDEIIPSGDEGEAEDADDSGTEGGDSAECDRGGCGSFDEPIFPIDDEIDIDQIERN</sequence>
<feature type="compositionally biased region" description="Polar residues" evidence="2">
    <location>
        <begin position="182"/>
        <end position="191"/>
    </location>
</feature>
<dbReference type="AlphaFoldDB" id="A0A9J7KWW6"/>
<dbReference type="RefSeq" id="XP_035672028.1">
    <property type="nucleotide sequence ID" value="XM_035816135.1"/>
</dbReference>
<evidence type="ECO:0000313" key="4">
    <source>
        <dbReference type="RefSeq" id="XP_035672027.1"/>
    </source>
</evidence>
<feature type="compositionally biased region" description="Acidic residues" evidence="2">
    <location>
        <begin position="395"/>
        <end position="406"/>
    </location>
</feature>
<organism evidence="3 5">
    <name type="scientific">Branchiostoma floridae</name>
    <name type="common">Florida lancelet</name>
    <name type="synonym">Amphioxus</name>
    <dbReference type="NCBI Taxonomy" id="7739"/>
    <lineage>
        <taxon>Eukaryota</taxon>
        <taxon>Metazoa</taxon>
        <taxon>Chordata</taxon>
        <taxon>Cephalochordata</taxon>
        <taxon>Leptocardii</taxon>
        <taxon>Amphioxiformes</taxon>
        <taxon>Branchiostomatidae</taxon>
        <taxon>Branchiostoma</taxon>
    </lineage>
</organism>
<dbReference type="GeneID" id="118413017"/>
<feature type="compositionally biased region" description="Polar residues" evidence="2">
    <location>
        <begin position="355"/>
        <end position="364"/>
    </location>
</feature>
<dbReference type="PANTHER" id="PTHR28567">
    <property type="entry name" value="PROTEIN FAM53A-LIKE ISOFORM X1"/>
    <property type="match status" value="1"/>
</dbReference>
<evidence type="ECO:0000256" key="2">
    <source>
        <dbReference type="SAM" id="MobiDB-lite"/>
    </source>
</evidence>
<dbReference type="RefSeq" id="XP_035672027.1">
    <property type="nucleotide sequence ID" value="XM_035816134.1"/>
</dbReference>
<evidence type="ECO:0000313" key="3">
    <source>
        <dbReference type="Proteomes" id="UP000001554"/>
    </source>
</evidence>
<evidence type="ECO:0000313" key="6">
    <source>
        <dbReference type="RefSeq" id="XP_035672029.1"/>
    </source>
</evidence>
<feature type="region of interest" description="Disordered" evidence="2">
    <location>
        <begin position="355"/>
        <end position="377"/>
    </location>
</feature>
<feature type="compositionally biased region" description="Low complexity" evidence="2">
    <location>
        <begin position="228"/>
        <end position="251"/>
    </location>
</feature>
<feature type="compositionally biased region" description="Polar residues" evidence="2">
    <location>
        <begin position="201"/>
        <end position="212"/>
    </location>
</feature>
<gene>
    <name evidence="4 5 6" type="primary">LOC118413017</name>
</gene>
<dbReference type="Proteomes" id="UP000001554">
    <property type="component" value="Chromosome 4"/>
</dbReference>
<evidence type="ECO:0000256" key="1">
    <source>
        <dbReference type="ARBA" id="ARBA00010984"/>
    </source>
</evidence>
<protein>
    <submittedName>
        <fullName evidence="4 5">Protein FAM53A-like isoform X1</fullName>
    </submittedName>
</protein>
<dbReference type="GO" id="GO:0005634">
    <property type="term" value="C:nucleus"/>
    <property type="evidence" value="ECO:0000318"/>
    <property type="project" value="GO_Central"/>
</dbReference>
<reference evidence="3" key="1">
    <citation type="journal article" date="2020" name="Nat. Ecol. Evol.">
        <title>Deeply conserved synteny resolves early events in vertebrate evolution.</title>
        <authorList>
            <person name="Simakov O."/>
            <person name="Marletaz F."/>
            <person name="Yue J.X."/>
            <person name="O'Connell B."/>
            <person name="Jenkins J."/>
            <person name="Brandt A."/>
            <person name="Calef R."/>
            <person name="Tung C.H."/>
            <person name="Huang T.K."/>
            <person name="Schmutz J."/>
            <person name="Satoh N."/>
            <person name="Yu J.K."/>
            <person name="Putnam N.H."/>
            <person name="Green R.E."/>
            <person name="Rokhsar D.S."/>
        </authorList>
    </citation>
    <scope>NUCLEOTIDE SEQUENCE [LARGE SCALE GENOMIC DNA]</scope>
    <source>
        <strain evidence="3">S238N-H82</strain>
    </source>
</reference>
<feature type="compositionally biased region" description="Basic and acidic residues" evidence="2">
    <location>
        <begin position="365"/>
        <end position="377"/>
    </location>
</feature>
<keyword evidence="3" id="KW-1185">Reference proteome</keyword>
<feature type="compositionally biased region" description="Polar residues" evidence="2">
    <location>
        <begin position="123"/>
        <end position="136"/>
    </location>
</feature>
<dbReference type="Pfam" id="PF15242">
    <property type="entry name" value="FAM53"/>
    <property type="match status" value="1"/>
</dbReference>
<dbReference type="KEGG" id="bfo:118413017"/>
<proteinExistence type="inferred from homology"/>
<dbReference type="OMA" id="PWASWEP"/>
<dbReference type="InterPro" id="IPR029356">
    <property type="entry name" value="FAM53"/>
</dbReference>
<feature type="compositionally biased region" description="Polar residues" evidence="2">
    <location>
        <begin position="88"/>
        <end position="107"/>
    </location>
</feature>
<feature type="region of interest" description="Disordered" evidence="2">
    <location>
        <begin position="170"/>
        <end position="254"/>
    </location>
</feature>
<evidence type="ECO:0000313" key="5">
    <source>
        <dbReference type="RefSeq" id="XP_035672028.1"/>
    </source>
</evidence>